<feature type="transmembrane region" description="Helical" evidence="6">
    <location>
        <begin position="89"/>
        <end position="112"/>
    </location>
</feature>
<feature type="transmembrane region" description="Helical" evidence="6">
    <location>
        <begin position="178"/>
        <end position="197"/>
    </location>
</feature>
<keyword evidence="2" id="KW-1003">Cell membrane</keyword>
<gene>
    <name evidence="7" type="ORF">SAMN04487766_103159</name>
</gene>
<evidence type="ECO:0000256" key="1">
    <source>
        <dbReference type="ARBA" id="ARBA00004651"/>
    </source>
</evidence>
<evidence type="ECO:0000256" key="3">
    <source>
        <dbReference type="ARBA" id="ARBA00022692"/>
    </source>
</evidence>
<keyword evidence="4 6" id="KW-1133">Transmembrane helix</keyword>
<evidence type="ECO:0000256" key="5">
    <source>
        <dbReference type="ARBA" id="ARBA00023136"/>
    </source>
</evidence>
<reference evidence="7 8" key="1">
    <citation type="submission" date="2016-10" db="EMBL/GenBank/DDBJ databases">
        <authorList>
            <person name="de Groot N.N."/>
        </authorList>
    </citation>
    <scope>NUCLEOTIDE SEQUENCE [LARGE SCALE GENOMIC DNA]</scope>
    <source>
        <strain evidence="7 8">KPR-7B</strain>
    </source>
</reference>
<feature type="transmembrane region" description="Helical" evidence="6">
    <location>
        <begin position="298"/>
        <end position="317"/>
    </location>
</feature>
<dbReference type="PANTHER" id="PTHR30250">
    <property type="entry name" value="PST FAMILY PREDICTED COLANIC ACID TRANSPORTER"/>
    <property type="match status" value="1"/>
</dbReference>
<dbReference type="EMBL" id="FNHU01000003">
    <property type="protein sequence ID" value="SDM51699.1"/>
    <property type="molecule type" value="Genomic_DNA"/>
</dbReference>
<feature type="transmembrane region" description="Helical" evidence="6">
    <location>
        <begin position="21"/>
        <end position="44"/>
    </location>
</feature>
<evidence type="ECO:0000256" key="4">
    <source>
        <dbReference type="ARBA" id="ARBA00022989"/>
    </source>
</evidence>
<dbReference type="RefSeq" id="WP_092608462.1">
    <property type="nucleotide sequence ID" value="NZ_FNHU01000003.1"/>
</dbReference>
<dbReference type="Pfam" id="PF01943">
    <property type="entry name" value="Polysacc_synt"/>
    <property type="match status" value="1"/>
</dbReference>
<evidence type="ECO:0000256" key="2">
    <source>
        <dbReference type="ARBA" id="ARBA00022475"/>
    </source>
</evidence>
<organism evidence="7 8">
    <name type="scientific">Actinomyces ruminicola</name>
    <dbReference type="NCBI Taxonomy" id="332524"/>
    <lineage>
        <taxon>Bacteria</taxon>
        <taxon>Bacillati</taxon>
        <taxon>Actinomycetota</taxon>
        <taxon>Actinomycetes</taxon>
        <taxon>Actinomycetales</taxon>
        <taxon>Actinomycetaceae</taxon>
        <taxon>Actinomyces</taxon>
    </lineage>
</organism>
<dbReference type="Proteomes" id="UP000199671">
    <property type="component" value="Unassembled WGS sequence"/>
</dbReference>
<dbReference type="InterPro" id="IPR050833">
    <property type="entry name" value="Poly_Biosynth_Transport"/>
</dbReference>
<feature type="transmembrane region" description="Helical" evidence="6">
    <location>
        <begin position="240"/>
        <end position="257"/>
    </location>
</feature>
<feature type="transmembrane region" description="Helical" evidence="6">
    <location>
        <begin position="217"/>
        <end position="234"/>
    </location>
</feature>
<evidence type="ECO:0000313" key="8">
    <source>
        <dbReference type="Proteomes" id="UP000199671"/>
    </source>
</evidence>
<keyword evidence="3 6" id="KW-0812">Transmembrane</keyword>
<dbReference type="GO" id="GO:0005886">
    <property type="term" value="C:plasma membrane"/>
    <property type="evidence" value="ECO:0007669"/>
    <property type="project" value="UniProtKB-SubCell"/>
</dbReference>
<accession>A0A1G9TVD9</accession>
<dbReference type="PANTHER" id="PTHR30250:SF11">
    <property type="entry name" value="O-ANTIGEN TRANSPORTER-RELATED"/>
    <property type="match status" value="1"/>
</dbReference>
<evidence type="ECO:0000313" key="7">
    <source>
        <dbReference type="EMBL" id="SDM51699.1"/>
    </source>
</evidence>
<sequence>MTGTKVPEGRRGRGSVLMRNTAVFAIGNLAVKVVSLVLMPLYTTSLTAAEYGVAELVNSGIEIALPLLSLGVIEALYRFSINEGVSKRALLANSSIVLLGGIAAAAVLVFVSGRWFGFNNAPEFFALFVAASFYKATTQFARGLGHVRRFVLYGLLNAVVLVASSGLLLVWLRAGVAGYLWSYTLGFSIAGSVAFVASREYVMLMPLRPDPVLLRRMLGYSFPLVPNLLSWWVVSVSGRYIVLWGAGAAAAGLFTAASKMPALVNVATSVFQQAWQYSTAIEINSADGGVFFGRVLRYYSLAVLSMAGVIIALNRIISVLLLQSEFRDAWRFVPLLLLAASFGAMSLFFESFYQALLKSRMLMISTMIGAVVNVVMALLLVQILGAWGAAIAAVSAYAVVLVVRIRDIVKRIEIPISRARLAYQLGLLSVSAVCMSFADAEWLAAVNGCCLLLLFTSDTDVLREGFARLRRSVSRQGK</sequence>
<dbReference type="OrthoDB" id="3249502at2"/>
<feature type="transmembrane region" description="Helical" evidence="6">
    <location>
        <begin position="361"/>
        <end position="381"/>
    </location>
</feature>
<keyword evidence="5 6" id="KW-0472">Membrane</keyword>
<feature type="transmembrane region" description="Helical" evidence="6">
    <location>
        <begin position="150"/>
        <end position="172"/>
    </location>
</feature>
<evidence type="ECO:0000256" key="6">
    <source>
        <dbReference type="SAM" id="Phobius"/>
    </source>
</evidence>
<dbReference type="AlphaFoldDB" id="A0A1G9TVD9"/>
<feature type="transmembrane region" description="Helical" evidence="6">
    <location>
        <begin position="56"/>
        <end position="77"/>
    </location>
</feature>
<protein>
    <submittedName>
        <fullName evidence="7">Membrane protein involved in the export of O-antigen and teichoic acid</fullName>
    </submittedName>
</protein>
<feature type="transmembrane region" description="Helical" evidence="6">
    <location>
        <begin position="329"/>
        <end position="349"/>
    </location>
</feature>
<dbReference type="InterPro" id="IPR002797">
    <property type="entry name" value="Polysacc_synth"/>
</dbReference>
<proteinExistence type="predicted"/>
<comment type="subcellular location">
    <subcellularLocation>
        <location evidence="1">Cell membrane</location>
        <topology evidence="1">Multi-pass membrane protein</topology>
    </subcellularLocation>
</comment>
<name>A0A1G9TVD9_9ACTO</name>
<feature type="transmembrane region" description="Helical" evidence="6">
    <location>
        <begin position="387"/>
        <end position="409"/>
    </location>
</feature>